<accession>A0A6C1DVR8</accession>
<dbReference type="Proteomes" id="UP000501346">
    <property type="component" value="Chromosome ScXII"/>
</dbReference>
<dbReference type="SMR" id="A0A6C1DVR8"/>
<dbReference type="PROSITE" id="PS50904">
    <property type="entry name" value="PRELI_MSF1"/>
    <property type="match status" value="1"/>
</dbReference>
<dbReference type="EMBL" id="CP048993">
    <property type="protein sequence ID" value="QID81132.1"/>
    <property type="molecule type" value="Genomic_DNA"/>
</dbReference>
<sequence length="230" mass="26506">MKLFQNSYDFNYPWDQVTAANWKKYPNEISTHVIAVDVLRRELKDQGKVLVTERLITVKQGVPKWIMMMLGGTNMSHVREVSVVDLNKKSLTMRSCNLTMCNLLKVYETVTYSPHPDDSANKTLFQQEAQITAYGSIRKLCNKMEDWSVQRFCENAKKGKMGFDAVLQVFSENWEKHVDDLSNQLVSKVNETMEDVKISAGTLLKGTERSGRTILQQNIDLFRDAYNHEN</sequence>
<evidence type="ECO:0000313" key="2">
    <source>
        <dbReference type="EMBL" id="QID81132.1"/>
    </source>
</evidence>
<dbReference type="OrthoDB" id="407630at2759"/>
<keyword evidence="3" id="KW-1185">Reference proteome</keyword>
<dbReference type="InterPro" id="IPR006797">
    <property type="entry name" value="PRELI/MSF1_dom"/>
</dbReference>
<dbReference type="AlphaFoldDB" id="A0A6C1DVR8"/>
<protein>
    <submittedName>
        <fullName evidence="2">Phospholipid metabolism protein</fullName>
    </submittedName>
</protein>
<proteinExistence type="predicted"/>
<dbReference type="PANTHER" id="PTHR11158">
    <property type="entry name" value="MSF1/PX19 RELATED"/>
    <property type="match status" value="1"/>
</dbReference>
<dbReference type="Pfam" id="PF04707">
    <property type="entry name" value="PRELI"/>
    <property type="match status" value="1"/>
</dbReference>
<gene>
    <name evidence="2" type="primary">UPS2_1</name>
    <name evidence="2" type="ORF">GRS66_003493</name>
</gene>
<evidence type="ECO:0000313" key="3">
    <source>
        <dbReference type="Proteomes" id="UP000501346"/>
    </source>
</evidence>
<organism evidence="2 3">
    <name type="scientific">Saccharomyces pastorianus</name>
    <name type="common">Lager yeast</name>
    <name type="synonym">Saccharomyces cerevisiae x Saccharomyces eubayanus</name>
    <dbReference type="NCBI Taxonomy" id="27292"/>
    <lineage>
        <taxon>Eukaryota</taxon>
        <taxon>Fungi</taxon>
        <taxon>Dikarya</taxon>
        <taxon>Ascomycota</taxon>
        <taxon>Saccharomycotina</taxon>
        <taxon>Saccharomycetes</taxon>
        <taxon>Saccharomycetales</taxon>
        <taxon>Saccharomycetaceae</taxon>
        <taxon>Saccharomyces</taxon>
    </lineage>
</organism>
<dbReference type="GO" id="GO:0005758">
    <property type="term" value="C:mitochondrial intermembrane space"/>
    <property type="evidence" value="ECO:0007669"/>
    <property type="project" value="InterPro"/>
</dbReference>
<name>A0A6C1DVR8_SACPS</name>
<evidence type="ECO:0000259" key="1">
    <source>
        <dbReference type="PROSITE" id="PS50904"/>
    </source>
</evidence>
<feature type="domain" description="PRELI/MSF1" evidence="1">
    <location>
        <begin position="1"/>
        <end position="175"/>
    </location>
</feature>
<reference evidence="2 3" key="1">
    <citation type="journal article" date="2019" name="BMC Genomics">
        <title>Chromosome level assembly and comparative genome analysis confirm lager-brewing yeasts originated from a single hybridization.</title>
        <authorList>
            <person name="Salazar A.N."/>
            <person name="Gorter de Vries A.R."/>
            <person name="van den Broek M."/>
            <person name="Brouwers N."/>
            <person name="de la Torre Cortes P."/>
            <person name="Kuijpers N.G.A."/>
            <person name="Daran J.G."/>
            <person name="Abeel T."/>
        </authorList>
    </citation>
    <scope>NUCLEOTIDE SEQUENCE [LARGE SCALE GENOMIC DNA]</scope>
    <source>
        <strain evidence="2 3">CBS 1483</strain>
    </source>
</reference>
<dbReference type="InterPro" id="IPR037365">
    <property type="entry name" value="Slowmo/Ups"/>
</dbReference>